<reference evidence="2" key="1">
    <citation type="journal article" date="2022" name="bioRxiv">
        <title>Genomics of Preaxostyla Flagellates Illuminates Evolutionary Transitions and the Path Towards Mitochondrial Loss.</title>
        <authorList>
            <person name="Novak L.V.F."/>
            <person name="Treitli S.C."/>
            <person name="Pyrih J."/>
            <person name="Halakuc P."/>
            <person name="Pipaliya S.V."/>
            <person name="Vacek V."/>
            <person name="Brzon O."/>
            <person name="Soukal P."/>
            <person name="Eme L."/>
            <person name="Dacks J.B."/>
            <person name="Karnkowska A."/>
            <person name="Elias M."/>
            <person name="Hampl V."/>
        </authorList>
    </citation>
    <scope>NUCLEOTIDE SEQUENCE</scope>
    <source>
        <strain evidence="2">RCP-MX</strain>
    </source>
</reference>
<feature type="compositionally biased region" description="Pro residues" evidence="1">
    <location>
        <begin position="29"/>
        <end position="48"/>
    </location>
</feature>
<evidence type="ECO:0000313" key="2">
    <source>
        <dbReference type="EMBL" id="KAJ4456759.1"/>
    </source>
</evidence>
<comment type="caution">
    <text evidence="2">The sequence shown here is derived from an EMBL/GenBank/DDBJ whole genome shotgun (WGS) entry which is preliminary data.</text>
</comment>
<keyword evidence="3" id="KW-1185">Reference proteome</keyword>
<organism evidence="2 3">
    <name type="scientific">Paratrimastix pyriformis</name>
    <dbReference type="NCBI Taxonomy" id="342808"/>
    <lineage>
        <taxon>Eukaryota</taxon>
        <taxon>Metamonada</taxon>
        <taxon>Preaxostyla</taxon>
        <taxon>Paratrimastigidae</taxon>
        <taxon>Paratrimastix</taxon>
    </lineage>
</organism>
<evidence type="ECO:0000256" key="1">
    <source>
        <dbReference type="SAM" id="MobiDB-lite"/>
    </source>
</evidence>
<accession>A0ABQ8UBU1</accession>
<protein>
    <submittedName>
        <fullName evidence="2">Uncharacterized protein</fullName>
    </submittedName>
</protein>
<proteinExistence type="predicted"/>
<dbReference type="EMBL" id="JAPMOS010000061">
    <property type="protein sequence ID" value="KAJ4456759.1"/>
    <property type="molecule type" value="Genomic_DNA"/>
</dbReference>
<name>A0ABQ8UBU1_9EUKA</name>
<gene>
    <name evidence="2" type="ORF">PAPYR_7882</name>
</gene>
<feature type="region of interest" description="Disordered" evidence="1">
    <location>
        <begin position="1"/>
        <end position="94"/>
    </location>
</feature>
<feature type="compositionally biased region" description="Polar residues" evidence="1">
    <location>
        <begin position="1"/>
        <end position="13"/>
    </location>
</feature>
<evidence type="ECO:0000313" key="3">
    <source>
        <dbReference type="Proteomes" id="UP001141327"/>
    </source>
</evidence>
<sequence length="244" mass="26446">MDSDWQSNETPTSGRWIRPSFFPSTPLANPSPAPASHPAPVAPAPVPAHVPVQTQATAPSPSAPLPGLSSPQRPRTARHVSSRNPITDGEEIHCMKRRGNYPALSSSFSGSHIFMAPAASPTERPGKTFSPQRSRQRTSLIPTAEPVAFRSPVRACPSQYRDVLEYAHAGRLTQPLSEVYAGMRSARTQREDSIRRATQEEFAKNHQLSALYRARAETSSAALRVFLYDAKPEPASTSPPSGTS</sequence>
<dbReference type="Proteomes" id="UP001141327">
    <property type="component" value="Unassembled WGS sequence"/>
</dbReference>